<reference evidence="2 3" key="1">
    <citation type="submission" date="2017-04" db="EMBL/GenBank/DDBJ databases">
        <authorList>
            <person name="Afonso C.L."/>
            <person name="Miller P.J."/>
            <person name="Scott M.A."/>
            <person name="Spackman E."/>
            <person name="Goraichik I."/>
            <person name="Dimitrov K.M."/>
            <person name="Suarez D.L."/>
            <person name="Swayne D.E."/>
        </authorList>
    </citation>
    <scope>NUCLEOTIDE SEQUENCE [LARGE SCALE GENOMIC DNA]</scope>
    <source>
        <strain evidence="2 3">DSM 43828</strain>
    </source>
</reference>
<sequence length="139" mass="15210">MSFKSVMAGVAVMATTAAMSIAPQAHGAQTAAGNGDVLPAVQVPQPDSRVDRGIRIFREYTGTGYKIWAEVADRHSAFYGHFHLWGPGLDVNAPAHGEAFWKFEQDTSEYHGSGNGWACAEGWRWTDRWESMGRPCIPV</sequence>
<dbReference type="EMBL" id="FWXV01000008">
    <property type="protein sequence ID" value="SMD22776.1"/>
    <property type="molecule type" value="Genomic_DNA"/>
</dbReference>
<organism evidence="2 3">
    <name type="scientific">Kibdelosporangium aridum</name>
    <dbReference type="NCBI Taxonomy" id="2030"/>
    <lineage>
        <taxon>Bacteria</taxon>
        <taxon>Bacillati</taxon>
        <taxon>Actinomycetota</taxon>
        <taxon>Actinomycetes</taxon>
        <taxon>Pseudonocardiales</taxon>
        <taxon>Pseudonocardiaceae</taxon>
        <taxon>Kibdelosporangium</taxon>
    </lineage>
</organism>
<keyword evidence="3" id="KW-1185">Reference proteome</keyword>
<gene>
    <name evidence="2" type="ORF">SAMN05661093_07590</name>
</gene>
<name>A0A1W2FMA7_KIBAR</name>
<keyword evidence="1" id="KW-0732">Signal</keyword>
<evidence type="ECO:0000313" key="2">
    <source>
        <dbReference type="EMBL" id="SMD22776.1"/>
    </source>
</evidence>
<feature type="signal peptide" evidence="1">
    <location>
        <begin position="1"/>
        <end position="27"/>
    </location>
</feature>
<feature type="chain" id="PRO_5013139738" evidence="1">
    <location>
        <begin position="28"/>
        <end position="139"/>
    </location>
</feature>
<evidence type="ECO:0000313" key="3">
    <source>
        <dbReference type="Proteomes" id="UP000192674"/>
    </source>
</evidence>
<evidence type="ECO:0000256" key="1">
    <source>
        <dbReference type="SAM" id="SignalP"/>
    </source>
</evidence>
<accession>A0A1W2FMA7</accession>
<proteinExistence type="predicted"/>
<protein>
    <submittedName>
        <fullName evidence="2">Uncharacterized protein</fullName>
    </submittedName>
</protein>
<dbReference type="AlphaFoldDB" id="A0A1W2FMA7"/>
<dbReference type="Proteomes" id="UP000192674">
    <property type="component" value="Unassembled WGS sequence"/>
</dbReference>